<dbReference type="GO" id="GO:0004764">
    <property type="term" value="F:shikimate 3-dehydrogenase (NADP+) activity"/>
    <property type="evidence" value="ECO:0007669"/>
    <property type="project" value="UniProtKB-UniRule"/>
</dbReference>
<comment type="pathway">
    <text evidence="1 5">Metabolic intermediate biosynthesis; chorismate biosynthesis; chorismate from D-erythrose 4-phosphate and phosphoenolpyruvate: step 4/7.</text>
</comment>
<keyword evidence="5" id="KW-0560">Oxidoreductase</keyword>
<dbReference type="PANTHER" id="PTHR21089">
    <property type="entry name" value="SHIKIMATE DEHYDROGENASE"/>
    <property type="match status" value="1"/>
</dbReference>
<dbReference type="Pfam" id="PF01488">
    <property type="entry name" value="Shikimate_DH"/>
    <property type="match status" value="1"/>
</dbReference>
<dbReference type="UniPathway" id="UPA00053">
    <property type="reaction ID" value="UER00087"/>
</dbReference>
<feature type="binding site" evidence="5">
    <location>
        <position position="232"/>
    </location>
    <ligand>
        <name>shikimate</name>
        <dbReference type="ChEBI" id="CHEBI:36208"/>
    </ligand>
</feature>
<evidence type="ECO:0000313" key="9">
    <source>
        <dbReference type="EMBL" id="GII54375.1"/>
    </source>
</evidence>
<evidence type="ECO:0000256" key="4">
    <source>
        <dbReference type="ARBA" id="ARBA00049442"/>
    </source>
</evidence>
<evidence type="ECO:0000259" key="8">
    <source>
        <dbReference type="Pfam" id="PF18317"/>
    </source>
</evidence>
<evidence type="ECO:0000256" key="2">
    <source>
        <dbReference type="ARBA" id="ARBA00012962"/>
    </source>
</evidence>
<feature type="domain" description="Shikimate dehydrogenase substrate binding N-terminal" evidence="7">
    <location>
        <begin position="12"/>
        <end position="99"/>
    </location>
</feature>
<dbReference type="NCBIfam" id="NF009201">
    <property type="entry name" value="PRK12549.1"/>
    <property type="match status" value="1"/>
</dbReference>
<feature type="binding site" evidence="5">
    <location>
        <position position="72"/>
    </location>
    <ligand>
        <name>shikimate</name>
        <dbReference type="ChEBI" id="CHEBI:36208"/>
    </ligand>
</feature>
<dbReference type="InterPro" id="IPR036291">
    <property type="entry name" value="NAD(P)-bd_dom_sf"/>
</dbReference>
<evidence type="ECO:0000256" key="1">
    <source>
        <dbReference type="ARBA" id="ARBA00004871"/>
    </source>
</evidence>
<name>A0A8J3VC06_9ACTN</name>
<comment type="function">
    <text evidence="5">Involved in the biosynthesis of the chorismate, which leads to the biosynthesis of aromatic amino acids. Catalyzes the reversible NADPH linked reduction of 3-dehydroshikimate (DHSA) to yield shikimate (SA).</text>
</comment>
<keyword evidence="3 5" id="KW-0057">Aromatic amino acid biosynthesis</keyword>
<feature type="binding site" evidence="5">
    <location>
        <position position="253"/>
    </location>
    <ligand>
        <name>NADP(+)</name>
        <dbReference type="ChEBI" id="CHEBI:58349"/>
    </ligand>
</feature>
<reference evidence="9" key="1">
    <citation type="submission" date="2021-01" db="EMBL/GenBank/DDBJ databases">
        <title>Whole genome shotgun sequence of Planotetraspora thailandica NBRC 104271.</title>
        <authorList>
            <person name="Komaki H."/>
            <person name="Tamura T."/>
        </authorList>
    </citation>
    <scope>NUCLEOTIDE SEQUENCE</scope>
    <source>
        <strain evidence="9">NBRC 104271</strain>
    </source>
</reference>
<dbReference type="GO" id="GO:0019632">
    <property type="term" value="P:shikimate metabolic process"/>
    <property type="evidence" value="ECO:0007669"/>
    <property type="project" value="TreeGrafter"/>
</dbReference>
<dbReference type="Pfam" id="PF18317">
    <property type="entry name" value="SDH_C"/>
    <property type="match status" value="1"/>
</dbReference>
<evidence type="ECO:0000256" key="3">
    <source>
        <dbReference type="ARBA" id="ARBA00023141"/>
    </source>
</evidence>
<dbReference type="EMBL" id="BOOR01000017">
    <property type="protein sequence ID" value="GII54375.1"/>
    <property type="molecule type" value="Genomic_DNA"/>
</dbReference>
<proteinExistence type="inferred from homology"/>
<comment type="caution">
    <text evidence="5">Lacks conserved residue(s) required for the propagation of feature annotation.</text>
</comment>
<feature type="binding site" evidence="5">
    <location>
        <position position="260"/>
    </location>
    <ligand>
        <name>shikimate</name>
        <dbReference type="ChEBI" id="CHEBI:36208"/>
    </ligand>
</feature>
<keyword evidence="5" id="KW-0521">NADP</keyword>
<feature type="active site" description="Proton acceptor" evidence="5">
    <location>
        <position position="76"/>
    </location>
</feature>
<dbReference type="HAMAP" id="MF_00222">
    <property type="entry name" value="Shikimate_DH_AroE"/>
    <property type="match status" value="1"/>
</dbReference>
<dbReference type="RefSeq" id="WP_203944604.1">
    <property type="nucleotide sequence ID" value="NZ_BOOR01000017.1"/>
</dbReference>
<dbReference type="CDD" id="cd01065">
    <property type="entry name" value="NAD_bind_Shikimate_DH"/>
    <property type="match status" value="1"/>
</dbReference>
<dbReference type="GO" id="GO:0005829">
    <property type="term" value="C:cytosol"/>
    <property type="evidence" value="ECO:0007669"/>
    <property type="project" value="TreeGrafter"/>
</dbReference>
<gene>
    <name evidence="9" type="primary">aroE_1</name>
    <name evidence="5" type="synonym">aroE</name>
    <name evidence="9" type="ORF">Pth03_27640</name>
</gene>
<dbReference type="InterPro" id="IPR013708">
    <property type="entry name" value="Shikimate_DH-bd_N"/>
</dbReference>
<comment type="caution">
    <text evidence="9">The sequence shown here is derived from an EMBL/GenBank/DDBJ whole genome shotgun (WGS) entry which is preliminary data.</text>
</comment>
<comment type="catalytic activity">
    <reaction evidence="4 5">
        <text>shikimate + NADP(+) = 3-dehydroshikimate + NADPH + H(+)</text>
        <dbReference type="Rhea" id="RHEA:17737"/>
        <dbReference type="ChEBI" id="CHEBI:15378"/>
        <dbReference type="ChEBI" id="CHEBI:16630"/>
        <dbReference type="ChEBI" id="CHEBI:36208"/>
        <dbReference type="ChEBI" id="CHEBI:57783"/>
        <dbReference type="ChEBI" id="CHEBI:58349"/>
        <dbReference type="EC" id="1.1.1.25"/>
    </reaction>
</comment>
<feature type="binding site" evidence="5">
    <location>
        <begin position="20"/>
        <end position="22"/>
    </location>
    <ligand>
        <name>shikimate</name>
        <dbReference type="ChEBI" id="CHEBI:36208"/>
    </ligand>
</feature>
<protein>
    <recommendedName>
        <fullName evidence="2 5">Shikimate dehydrogenase (NADP(+))</fullName>
        <shortName evidence="5">SDH</shortName>
        <ecNumber evidence="2 5">1.1.1.25</ecNumber>
    </recommendedName>
</protein>
<dbReference type="AlphaFoldDB" id="A0A8J3VC06"/>
<dbReference type="InterPro" id="IPR046346">
    <property type="entry name" value="Aminoacid_DH-like_N_sf"/>
</dbReference>
<dbReference type="Gene3D" id="3.40.50.720">
    <property type="entry name" value="NAD(P)-binding Rossmann-like Domain"/>
    <property type="match status" value="1"/>
</dbReference>
<dbReference type="InterPro" id="IPR041121">
    <property type="entry name" value="SDH_C"/>
</dbReference>
<feature type="binding site" evidence="5">
    <location>
        <position position="97"/>
    </location>
    <ligand>
        <name>shikimate</name>
        <dbReference type="ChEBI" id="CHEBI:36208"/>
    </ligand>
</feature>
<dbReference type="Gene3D" id="3.40.50.10860">
    <property type="entry name" value="Leucine Dehydrogenase, chain A, domain 1"/>
    <property type="match status" value="1"/>
</dbReference>
<keyword evidence="5" id="KW-0028">Amino-acid biosynthesis</keyword>
<feature type="domain" description="SDH C-terminal" evidence="8">
    <location>
        <begin position="255"/>
        <end position="280"/>
    </location>
</feature>
<comment type="subunit">
    <text evidence="5">Homodimer.</text>
</comment>
<dbReference type="Proteomes" id="UP000605992">
    <property type="component" value="Unassembled WGS sequence"/>
</dbReference>
<evidence type="ECO:0000259" key="7">
    <source>
        <dbReference type="Pfam" id="PF08501"/>
    </source>
</evidence>
<feature type="binding site" evidence="5">
    <location>
        <position position="230"/>
    </location>
    <ligand>
        <name>NADP(+)</name>
        <dbReference type="ChEBI" id="CHEBI:58349"/>
    </ligand>
</feature>
<dbReference type="InterPro" id="IPR006151">
    <property type="entry name" value="Shikm_DH/Glu-tRNA_Rdtase"/>
</dbReference>
<dbReference type="EC" id="1.1.1.25" evidence="2 5"/>
<feature type="binding site" evidence="5">
    <location>
        <position position="112"/>
    </location>
    <ligand>
        <name>shikimate</name>
        <dbReference type="ChEBI" id="CHEBI:36208"/>
    </ligand>
</feature>
<feature type="domain" description="Quinate/shikimate 5-dehydrogenase/glutamyl-tRNA reductase" evidence="6">
    <location>
        <begin position="130"/>
        <end position="204"/>
    </location>
</feature>
<dbReference type="InterPro" id="IPR022893">
    <property type="entry name" value="Shikimate_DH_fam"/>
</dbReference>
<sequence length="295" mass="31517">MAERTSSFLAGLIGAGIGASLSPPLHEREGEENGLRIVYRLIDIDDIKLDVSRTATLLTEALHMGYSGLNITHPCKQVVFDHLDELSPEAATIGAVNTVVFNGTWSVGHNTDWIGFSRALDRGVPGGRVRDVVLVGAGGAGSAVAYALLRRGVHHLTVVDVARTPAEALVSRMADHFGGSRVSIAHPDELESRLARADGVINATPIGMLAHPGLPFPSQLLTARHWVADLIYAPFETELLHHARGIGCRALGGGGMLVFQAAEAFRLFTGTQPDAERMLRHYRTLTAPESTPMAS</sequence>
<organism evidence="9 10">
    <name type="scientific">Planotetraspora thailandica</name>
    <dbReference type="NCBI Taxonomy" id="487172"/>
    <lineage>
        <taxon>Bacteria</taxon>
        <taxon>Bacillati</taxon>
        <taxon>Actinomycetota</taxon>
        <taxon>Actinomycetes</taxon>
        <taxon>Streptosporangiales</taxon>
        <taxon>Streptosporangiaceae</taxon>
        <taxon>Planotetraspora</taxon>
    </lineage>
</organism>
<dbReference type="SUPFAM" id="SSF53223">
    <property type="entry name" value="Aminoacid dehydrogenase-like, N-terminal domain"/>
    <property type="match status" value="1"/>
</dbReference>
<accession>A0A8J3VC06</accession>
<dbReference type="GO" id="GO:0009073">
    <property type="term" value="P:aromatic amino acid family biosynthetic process"/>
    <property type="evidence" value="ECO:0007669"/>
    <property type="project" value="UniProtKB-KW"/>
</dbReference>
<dbReference type="PANTHER" id="PTHR21089:SF1">
    <property type="entry name" value="BIFUNCTIONAL 3-DEHYDROQUINATE DEHYDRATASE_SHIKIMATE DEHYDROGENASE, CHLOROPLASTIC"/>
    <property type="match status" value="1"/>
</dbReference>
<dbReference type="GO" id="GO:0008652">
    <property type="term" value="P:amino acid biosynthetic process"/>
    <property type="evidence" value="ECO:0007669"/>
    <property type="project" value="UniProtKB-KW"/>
</dbReference>
<keyword evidence="10" id="KW-1185">Reference proteome</keyword>
<dbReference type="SUPFAM" id="SSF51735">
    <property type="entry name" value="NAD(P)-binding Rossmann-fold domains"/>
    <property type="match status" value="1"/>
</dbReference>
<evidence type="ECO:0000259" key="6">
    <source>
        <dbReference type="Pfam" id="PF01488"/>
    </source>
</evidence>
<evidence type="ECO:0000256" key="5">
    <source>
        <dbReference type="HAMAP-Rule" id="MF_00222"/>
    </source>
</evidence>
<dbReference type="GO" id="GO:0009423">
    <property type="term" value="P:chorismate biosynthetic process"/>
    <property type="evidence" value="ECO:0007669"/>
    <property type="project" value="UniProtKB-UniRule"/>
</dbReference>
<feature type="binding site" evidence="5">
    <location>
        <begin position="136"/>
        <end position="140"/>
    </location>
    <ligand>
        <name>NADP(+)</name>
        <dbReference type="ChEBI" id="CHEBI:58349"/>
    </ligand>
</feature>
<evidence type="ECO:0000313" key="10">
    <source>
        <dbReference type="Proteomes" id="UP000605992"/>
    </source>
</evidence>
<comment type="similarity">
    <text evidence="5">Belongs to the shikimate dehydrogenase family.</text>
</comment>
<dbReference type="GO" id="GO:0050661">
    <property type="term" value="F:NADP binding"/>
    <property type="evidence" value="ECO:0007669"/>
    <property type="project" value="TreeGrafter"/>
</dbReference>
<dbReference type="Pfam" id="PF08501">
    <property type="entry name" value="Shikimate_dh_N"/>
    <property type="match status" value="1"/>
</dbReference>